<dbReference type="EMBL" id="PNOT02000044">
    <property type="protein sequence ID" value="TSE13460.1"/>
    <property type="molecule type" value="Genomic_DNA"/>
</dbReference>
<name>A0A8T9AXB8_9HYPH</name>
<proteinExistence type="predicted"/>
<evidence type="ECO:0000313" key="1">
    <source>
        <dbReference type="EMBL" id="TSE13460.1"/>
    </source>
</evidence>
<dbReference type="OrthoDB" id="8104797at2"/>
<dbReference type="AlphaFoldDB" id="A0A8T9AXB8"/>
<keyword evidence="2" id="KW-1185">Reference proteome</keyword>
<reference evidence="1" key="1">
    <citation type="submission" date="2019-07" db="EMBL/GenBank/DDBJ databases">
        <title>Mesorhizobum intechiensis sp. nov. isolated from nodules of Lotus tenuis growing in lowlands of the Flooding Pampa, Argentina.</title>
        <authorList>
            <person name="Estrella M.J."/>
            <person name="Torres Tejerizo G.A."/>
            <person name="Cumpa Velazquez L.M."/>
            <person name="Fontana F."/>
            <person name="Hansen L."/>
            <person name="Pistorio M."/>
            <person name="Sannazzaro A.I."/>
        </authorList>
    </citation>
    <scope>NUCLEOTIDE SEQUENCE</scope>
    <source>
        <strain evidence="1">BD68</strain>
    </source>
</reference>
<gene>
    <name evidence="1" type="ORF">C1D09_003870</name>
</gene>
<dbReference type="Proteomes" id="UP000235507">
    <property type="component" value="Unassembled WGS sequence"/>
</dbReference>
<evidence type="ECO:0000313" key="2">
    <source>
        <dbReference type="Proteomes" id="UP000235507"/>
    </source>
</evidence>
<organism evidence="1 2">
    <name type="scientific">Mesorhizobium intechi</name>
    <dbReference type="NCBI Taxonomy" id="537601"/>
    <lineage>
        <taxon>Bacteria</taxon>
        <taxon>Pseudomonadati</taxon>
        <taxon>Pseudomonadota</taxon>
        <taxon>Alphaproteobacteria</taxon>
        <taxon>Hyphomicrobiales</taxon>
        <taxon>Phyllobacteriaceae</taxon>
        <taxon>Mesorhizobium</taxon>
    </lineage>
</organism>
<comment type="caution">
    <text evidence="1">The sequence shown here is derived from an EMBL/GenBank/DDBJ whole genome shotgun (WGS) entry which is preliminary data.</text>
</comment>
<accession>A0A8T9AXB8</accession>
<dbReference type="RefSeq" id="WP_143973075.1">
    <property type="nucleotide sequence ID" value="NZ_PNOT02000044.1"/>
</dbReference>
<protein>
    <submittedName>
        <fullName evidence="1">Uncharacterized protein</fullName>
    </submittedName>
</protein>
<sequence>MTFPCPVFSPKASAAPPASAITYIGKFVGSQSGGTITIPSVPIATGASDVVVVGFVREAAFSTTISGLAVGSTGGTLWGPGDVVLGFITGGWLEYFFCQPGALSTANIVATVASGTVSTGYFFVWVLTGTTATPLDAVSSAQATSTTVALNDIETKVGGAVMAIGICEPTITGWTETWSGSETVVEDDDLTSNTGNHRIVACHFATTAASTTQDLTLTLAASQAHIGGAISFGP</sequence>